<keyword evidence="3 14" id="KW-0813">Transport</keyword>
<feature type="chain" id="PRO_5046542894" evidence="17">
    <location>
        <begin position="22"/>
        <end position="748"/>
    </location>
</feature>
<evidence type="ECO:0000256" key="9">
    <source>
        <dbReference type="ARBA" id="ARBA00023065"/>
    </source>
</evidence>
<dbReference type="Gene3D" id="2.40.170.20">
    <property type="entry name" value="TonB-dependent receptor, beta-barrel domain"/>
    <property type="match status" value="1"/>
</dbReference>
<dbReference type="InterPro" id="IPR037066">
    <property type="entry name" value="Plug_dom_sf"/>
</dbReference>
<evidence type="ECO:0000256" key="15">
    <source>
        <dbReference type="RuleBase" id="RU003357"/>
    </source>
</evidence>
<dbReference type="InterPro" id="IPR036942">
    <property type="entry name" value="Beta-barrel_TonB_sf"/>
</dbReference>
<evidence type="ECO:0000256" key="8">
    <source>
        <dbReference type="ARBA" id="ARBA00023004"/>
    </source>
</evidence>
<dbReference type="PROSITE" id="PS52016">
    <property type="entry name" value="TONB_DEPENDENT_REC_3"/>
    <property type="match status" value="1"/>
</dbReference>
<dbReference type="Proteomes" id="UP000661077">
    <property type="component" value="Unassembled WGS sequence"/>
</dbReference>
<comment type="similarity">
    <text evidence="2 14 15">Belongs to the TonB-dependent receptor family.</text>
</comment>
<evidence type="ECO:0000256" key="3">
    <source>
        <dbReference type="ARBA" id="ARBA00022448"/>
    </source>
</evidence>
<comment type="caution">
    <text evidence="20">The sequence shown here is derived from an EMBL/GenBank/DDBJ whole genome shotgun (WGS) entry which is preliminary data.</text>
</comment>
<evidence type="ECO:0000256" key="7">
    <source>
        <dbReference type="ARBA" id="ARBA00022729"/>
    </source>
</evidence>
<keyword evidence="9" id="KW-0406">Ion transport</keyword>
<dbReference type="CDD" id="cd01347">
    <property type="entry name" value="ligand_gated_channel"/>
    <property type="match status" value="1"/>
</dbReference>
<evidence type="ECO:0000256" key="6">
    <source>
        <dbReference type="ARBA" id="ARBA00022692"/>
    </source>
</evidence>
<protein>
    <submittedName>
        <fullName evidence="20">TonB-dependent siderophore receptor</fullName>
    </submittedName>
</protein>
<dbReference type="InterPro" id="IPR010105">
    <property type="entry name" value="TonB_sidphr_rcpt"/>
</dbReference>
<dbReference type="RefSeq" id="WP_203170173.1">
    <property type="nucleotide sequence ID" value="NZ_JAEVLS010000006.1"/>
</dbReference>
<keyword evidence="5" id="KW-0410">Iron transport</keyword>
<keyword evidence="4 14" id="KW-1134">Transmembrane beta strand</keyword>
<accession>A0ABS1X4B4</accession>
<evidence type="ECO:0000259" key="18">
    <source>
        <dbReference type="Pfam" id="PF00593"/>
    </source>
</evidence>
<evidence type="ECO:0000313" key="20">
    <source>
        <dbReference type="EMBL" id="MBM0108066.1"/>
    </source>
</evidence>
<organism evidence="20 21">
    <name type="scientific">Steroidobacter gossypii</name>
    <dbReference type="NCBI Taxonomy" id="2805490"/>
    <lineage>
        <taxon>Bacteria</taxon>
        <taxon>Pseudomonadati</taxon>
        <taxon>Pseudomonadota</taxon>
        <taxon>Gammaproteobacteria</taxon>
        <taxon>Steroidobacterales</taxon>
        <taxon>Steroidobacteraceae</taxon>
        <taxon>Steroidobacter</taxon>
    </lineage>
</organism>
<keyword evidence="10 15" id="KW-0798">TonB box</keyword>
<keyword evidence="7 17" id="KW-0732">Signal</keyword>
<comment type="subcellular location">
    <subcellularLocation>
        <location evidence="1 14">Cell outer membrane</location>
        <topology evidence="1 14">Multi-pass membrane protein</topology>
    </subcellularLocation>
</comment>
<sequence>MALKCALLGSAVFVVANVAIAETAADVSERNTIVVTGVRDKGTGSGTKTDTPLMKTPQTITVIDADELARRNARSINQALTYVAGVSPNQRGGMVTRYDQMYLRGFAPGFYLDGMRLIAGPYSTPQIDFNRVDRLDVVKGPASVLYGNSTPGGLVNLTSKVPEASAFHRVEVSAGNFDSQLGNIDINRPLDDDGRWLFRLVSGAQRNEGFTSMTENERTHLSPMLTFAPSAQTILTLIGAYQHDPKGGGYSGVPAFGSVLPNPLGELPEDINTGDPNYEIFDRYQRSLAALFRHDFNDAVSLRSNVRFQNTDLSYRQIYVAGFATTGPTATRNTDFSTIIRGGGGADEDFDTLTADTSVTIRFSTGALSHHVLTGLDYQNIDGENFQHFNTGVTANPLTSIPNLSLFAPSYGGVMPTFDLTQLSNGYTNNRTEREQIGVYLQDQIEIDRLQLIASGRYDTYDQDTLNKRTGVSTPLSQHALTMRLGALYELPAGFAPFVSYSESFEPQAGSTYQGEAFDPVTGRQYEVGLKYQPANLNALFTFAAYDLRRQKVPVGHPEAGTNGIPNNAQIQIGEVKVQGAELEGRGEVLPGLEIVVTGSYTDAEITRGAPASGVTPSTTGTRPLGTPEWMGTSYVTYDFAASRAEGRLGGLTVGGGIRYVGGSDGTTTYLVVNGVTQFTAFTTDSFTLVDAMASYDLGRWSPVLDGAQLALNVANVFDKKHVTACPFSNSCYFGASRTVLGTLRYEW</sequence>
<evidence type="ECO:0000256" key="13">
    <source>
        <dbReference type="ARBA" id="ARBA00023237"/>
    </source>
</evidence>
<keyword evidence="21" id="KW-1185">Reference proteome</keyword>
<feature type="region of interest" description="Disordered" evidence="16">
    <location>
        <begin position="608"/>
        <end position="627"/>
    </location>
</feature>
<keyword evidence="6 14" id="KW-0812">Transmembrane</keyword>
<dbReference type="SUPFAM" id="SSF56935">
    <property type="entry name" value="Porins"/>
    <property type="match status" value="1"/>
</dbReference>
<evidence type="ECO:0000259" key="19">
    <source>
        <dbReference type="Pfam" id="PF07715"/>
    </source>
</evidence>
<evidence type="ECO:0000256" key="12">
    <source>
        <dbReference type="ARBA" id="ARBA00023170"/>
    </source>
</evidence>
<dbReference type="Gene3D" id="2.170.130.10">
    <property type="entry name" value="TonB-dependent receptor, plug domain"/>
    <property type="match status" value="1"/>
</dbReference>
<evidence type="ECO:0000313" key="21">
    <source>
        <dbReference type="Proteomes" id="UP000661077"/>
    </source>
</evidence>
<dbReference type="PANTHER" id="PTHR32552">
    <property type="entry name" value="FERRICHROME IRON RECEPTOR-RELATED"/>
    <property type="match status" value="1"/>
</dbReference>
<evidence type="ECO:0000256" key="2">
    <source>
        <dbReference type="ARBA" id="ARBA00009810"/>
    </source>
</evidence>
<keyword evidence="11 14" id="KW-0472">Membrane</keyword>
<gene>
    <name evidence="20" type="ORF">JM946_25320</name>
</gene>
<evidence type="ECO:0000256" key="16">
    <source>
        <dbReference type="SAM" id="MobiDB-lite"/>
    </source>
</evidence>
<dbReference type="EMBL" id="JAEVLS010000006">
    <property type="protein sequence ID" value="MBM0108066.1"/>
    <property type="molecule type" value="Genomic_DNA"/>
</dbReference>
<dbReference type="InterPro" id="IPR000531">
    <property type="entry name" value="Beta-barrel_TonB"/>
</dbReference>
<dbReference type="PANTHER" id="PTHR32552:SF68">
    <property type="entry name" value="FERRICHROME OUTER MEMBRANE TRANSPORTER_PHAGE RECEPTOR"/>
    <property type="match status" value="1"/>
</dbReference>
<evidence type="ECO:0000256" key="5">
    <source>
        <dbReference type="ARBA" id="ARBA00022496"/>
    </source>
</evidence>
<feature type="domain" description="TonB-dependent receptor-like beta-barrel" evidence="18">
    <location>
        <begin position="230"/>
        <end position="717"/>
    </location>
</feature>
<keyword evidence="13 14" id="KW-0998">Cell outer membrane</keyword>
<dbReference type="Pfam" id="PF00593">
    <property type="entry name" value="TonB_dep_Rec_b-barrel"/>
    <property type="match status" value="1"/>
</dbReference>
<evidence type="ECO:0000256" key="14">
    <source>
        <dbReference type="PROSITE-ProRule" id="PRU01360"/>
    </source>
</evidence>
<evidence type="ECO:0000256" key="17">
    <source>
        <dbReference type="SAM" id="SignalP"/>
    </source>
</evidence>
<evidence type="ECO:0000256" key="1">
    <source>
        <dbReference type="ARBA" id="ARBA00004571"/>
    </source>
</evidence>
<dbReference type="InterPro" id="IPR012910">
    <property type="entry name" value="Plug_dom"/>
</dbReference>
<feature type="domain" description="TonB-dependent receptor plug" evidence="19">
    <location>
        <begin position="53"/>
        <end position="153"/>
    </location>
</feature>
<name>A0ABS1X4B4_9GAMM</name>
<evidence type="ECO:0000256" key="10">
    <source>
        <dbReference type="ARBA" id="ARBA00023077"/>
    </source>
</evidence>
<keyword evidence="12 20" id="KW-0675">Receptor</keyword>
<keyword evidence="8" id="KW-0408">Iron</keyword>
<dbReference type="NCBIfam" id="TIGR01783">
    <property type="entry name" value="TonB-siderophor"/>
    <property type="match status" value="1"/>
</dbReference>
<dbReference type="InterPro" id="IPR039426">
    <property type="entry name" value="TonB-dep_rcpt-like"/>
</dbReference>
<evidence type="ECO:0000256" key="4">
    <source>
        <dbReference type="ARBA" id="ARBA00022452"/>
    </source>
</evidence>
<feature type="signal peptide" evidence="17">
    <location>
        <begin position="1"/>
        <end position="21"/>
    </location>
</feature>
<dbReference type="Pfam" id="PF07715">
    <property type="entry name" value="Plug"/>
    <property type="match status" value="1"/>
</dbReference>
<evidence type="ECO:0000256" key="11">
    <source>
        <dbReference type="ARBA" id="ARBA00023136"/>
    </source>
</evidence>
<proteinExistence type="inferred from homology"/>
<reference evidence="20 21" key="1">
    <citation type="journal article" date="2021" name="Int. J. Syst. Evol. Microbiol.">
        <title>Steroidobacter gossypii sp. nov., isolated from soil of cotton cropping field.</title>
        <authorList>
            <person name="Huang R."/>
            <person name="Yang S."/>
            <person name="Zhen C."/>
            <person name="Liu W."/>
        </authorList>
    </citation>
    <scope>NUCLEOTIDE SEQUENCE [LARGE SCALE GENOMIC DNA]</scope>
    <source>
        <strain evidence="20 21">S1-65</strain>
    </source>
</reference>